<dbReference type="InterPro" id="IPR016193">
    <property type="entry name" value="Cytidine_deaminase-like"/>
</dbReference>
<gene>
    <name evidence="4" type="ORF">SAMN05444158_4951</name>
</gene>
<evidence type="ECO:0000313" key="4">
    <source>
        <dbReference type="EMBL" id="SDT23516.1"/>
    </source>
</evidence>
<feature type="domain" description="CMP/dCMP-type deaminase" evidence="3">
    <location>
        <begin position="3"/>
        <end position="127"/>
    </location>
</feature>
<dbReference type="InterPro" id="IPR002125">
    <property type="entry name" value="CMP_dCMP_dom"/>
</dbReference>
<dbReference type="Gene3D" id="3.40.140.10">
    <property type="entry name" value="Cytidine Deaminase, domain 2"/>
    <property type="match status" value="1"/>
</dbReference>
<dbReference type="PANTHER" id="PTHR11079">
    <property type="entry name" value="CYTOSINE DEAMINASE FAMILY MEMBER"/>
    <property type="match status" value="1"/>
</dbReference>
<sequence length="157" mass="17654">MLTDPDHFMSKAFRLARAGMGKTGHRPFACVIVKDGNVVGQAVSQSRNSLDVTSHGEVLAIRDASKRLASRDLSDCELYTTCEPCPMCVAAIWYAKISKMYYAFTLRECEAIGVSTKELVEELQRPVDQRKLPSVRIKQEEGKRLFVDWQEAPNFVP</sequence>
<dbReference type="EMBL" id="LT629750">
    <property type="protein sequence ID" value="SDT23516.1"/>
    <property type="molecule type" value="Genomic_DNA"/>
</dbReference>
<evidence type="ECO:0000256" key="1">
    <source>
        <dbReference type="ARBA" id="ARBA00022723"/>
    </source>
</evidence>
<dbReference type="Proteomes" id="UP000243904">
    <property type="component" value="Chromosome I"/>
</dbReference>
<name>A0A1H1YQX4_9BRAD</name>
<protein>
    <submittedName>
        <fullName evidence="4">tRNA(Arg) A34 adenosine deaminase TadA</fullName>
    </submittedName>
</protein>
<evidence type="ECO:0000259" key="3">
    <source>
        <dbReference type="PROSITE" id="PS51747"/>
    </source>
</evidence>
<dbReference type="PROSITE" id="PS00903">
    <property type="entry name" value="CYT_DCMP_DEAMINASES_1"/>
    <property type="match status" value="1"/>
</dbReference>
<evidence type="ECO:0000313" key="5">
    <source>
        <dbReference type="Proteomes" id="UP000243904"/>
    </source>
</evidence>
<dbReference type="SUPFAM" id="SSF53927">
    <property type="entry name" value="Cytidine deaminase-like"/>
    <property type="match status" value="1"/>
</dbReference>
<evidence type="ECO:0000256" key="2">
    <source>
        <dbReference type="ARBA" id="ARBA00022833"/>
    </source>
</evidence>
<dbReference type="PROSITE" id="PS51747">
    <property type="entry name" value="CYT_DCMP_DEAMINASES_2"/>
    <property type="match status" value="1"/>
</dbReference>
<proteinExistence type="predicted"/>
<dbReference type="GO" id="GO:0047974">
    <property type="term" value="F:guanosine deaminase activity"/>
    <property type="evidence" value="ECO:0007669"/>
    <property type="project" value="TreeGrafter"/>
</dbReference>
<keyword evidence="1" id="KW-0479">Metal-binding</keyword>
<dbReference type="InterPro" id="IPR016192">
    <property type="entry name" value="APOBEC/CMP_deaminase_Zn-bd"/>
</dbReference>
<dbReference type="CDD" id="cd01285">
    <property type="entry name" value="nucleoside_deaminase"/>
    <property type="match status" value="1"/>
</dbReference>
<dbReference type="PANTHER" id="PTHR11079:SF161">
    <property type="entry name" value="CMP_DCMP-TYPE DEAMINASE DOMAIN-CONTAINING PROTEIN"/>
    <property type="match status" value="1"/>
</dbReference>
<organism evidence="4 5">
    <name type="scientific">Bradyrhizobium canariense</name>
    <dbReference type="NCBI Taxonomy" id="255045"/>
    <lineage>
        <taxon>Bacteria</taxon>
        <taxon>Pseudomonadati</taxon>
        <taxon>Pseudomonadota</taxon>
        <taxon>Alphaproteobacteria</taxon>
        <taxon>Hyphomicrobiales</taxon>
        <taxon>Nitrobacteraceae</taxon>
        <taxon>Bradyrhizobium</taxon>
    </lineage>
</organism>
<dbReference type="Pfam" id="PF00383">
    <property type="entry name" value="dCMP_cyt_deam_1"/>
    <property type="match status" value="1"/>
</dbReference>
<dbReference type="GO" id="GO:0006152">
    <property type="term" value="P:purine nucleoside catabolic process"/>
    <property type="evidence" value="ECO:0007669"/>
    <property type="project" value="TreeGrafter"/>
</dbReference>
<dbReference type="GO" id="GO:0008270">
    <property type="term" value="F:zinc ion binding"/>
    <property type="evidence" value="ECO:0007669"/>
    <property type="project" value="InterPro"/>
</dbReference>
<keyword evidence="5" id="KW-1185">Reference proteome</keyword>
<keyword evidence="2" id="KW-0862">Zinc</keyword>
<accession>A0A1H1YQX4</accession>
<dbReference type="RefSeq" id="WP_244548813.1">
    <property type="nucleotide sequence ID" value="NZ_LT629750.1"/>
</dbReference>
<dbReference type="AlphaFoldDB" id="A0A1H1YQX4"/>
<reference evidence="5" key="1">
    <citation type="submission" date="2016-10" db="EMBL/GenBank/DDBJ databases">
        <authorList>
            <person name="Varghese N."/>
            <person name="Submissions S."/>
        </authorList>
    </citation>
    <scope>NUCLEOTIDE SEQUENCE [LARGE SCALE GENOMIC DNA]</scope>
    <source>
        <strain evidence="5">GAS369</strain>
    </source>
</reference>